<dbReference type="InterPro" id="IPR036034">
    <property type="entry name" value="PDZ_sf"/>
</dbReference>
<dbReference type="PROSITE" id="PS51786">
    <property type="entry name" value="LON_PROTEOLYTIC"/>
    <property type="match status" value="1"/>
</dbReference>
<keyword evidence="1" id="KW-0645">Protease</keyword>
<feature type="active site" evidence="1">
    <location>
        <position position="299"/>
    </location>
</feature>
<dbReference type="PANTHER" id="PTHR10046">
    <property type="entry name" value="ATP DEPENDENT LON PROTEASE FAMILY MEMBER"/>
    <property type="match status" value="1"/>
</dbReference>
<keyword evidence="1" id="KW-0378">Hydrolase</keyword>
<dbReference type="PROSITE" id="PS50106">
    <property type="entry name" value="PDZ"/>
    <property type="match status" value="1"/>
</dbReference>
<keyword evidence="6" id="KW-1185">Reference proteome</keyword>
<dbReference type="GO" id="GO:0006508">
    <property type="term" value="P:proteolysis"/>
    <property type="evidence" value="ECO:0007669"/>
    <property type="project" value="UniProtKB-KW"/>
</dbReference>
<keyword evidence="2" id="KW-1133">Transmembrane helix</keyword>
<gene>
    <name evidence="5" type="ORF">E1757_12295</name>
</gene>
<sequence>MGEARELKRASRIVLSVFIAIALVYTVYFMPLPLFIFSAGTAEVIQPMVQVKQSAPEKQGAFMLTTVRVSDASVFSYLLSFVRPYDELRRKKELLRDNESEQEYTQRQEVSMLTSQSSAIQAAYDELGIPYHISSDGVVVVQVFKDFPAAGVLKAGDYIVKVDDMRIRQNEELQKLLKGKKAGDTVTVAYKRKNIVRTAQVKLALLPADNGAAPVKEEDRRAGLGIVPANVQSVKSDVEDKQVTIKAGEIGGPSAGLMFSLEIVNRLSAEDITKGYKIAGTGTIDEKGVVGVIGGIQHKIIAADKAGAELFFAPKDYVAPTGDKIPNYSDAVKRAKDIKTSMKIVPVATMNDALQYLKTMPPKQAAS</sequence>
<dbReference type="InterPro" id="IPR001478">
    <property type="entry name" value="PDZ"/>
</dbReference>
<evidence type="ECO:0000256" key="2">
    <source>
        <dbReference type="SAM" id="Phobius"/>
    </source>
</evidence>
<comment type="caution">
    <text evidence="5">The sequence shown here is derived from an EMBL/GenBank/DDBJ whole genome shotgun (WGS) entry which is preliminary data.</text>
</comment>
<keyword evidence="2" id="KW-0472">Membrane</keyword>
<dbReference type="GO" id="GO:0004252">
    <property type="term" value="F:serine-type endopeptidase activity"/>
    <property type="evidence" value="ECO:0007669"/>
    <property type="project" value="UniProtKB-UniRule"/>
</dbReference>
<reference evidence="5 6" key="1">
    <citation type="submission" date="2019-03" db="EMBL/GenBank/DDBJ databases">
        <title>This is whole genome sequence of Paenibacillus sp MS74 strain.</title>
        <authorList>
            <person name="Trinh H.N."/>
        </authorList>
    </citation>
    <scope>NUCLEOTIDE SEQUENCE [LARGE SCALE GENOMIC DNA]</scope>
    <source>
        <strain evidence="5 6">MS74</strain>
    </source>
</reference>
<dbReference type="InterPro" id="IPR027065">
    <property type="entry name" value="Lon_Prtase"/>
</dbReference>
<name>A0A4R5KR55_9BACL</name>
<evidence type="ECO:0000313" key="5">
    <source>
        <dbReference type="EMBL" id="TDF98269.1"/>
    </source>
</evidence>
<dbReference type="InterPro" id="IPR008269">
    <property type="entry name" value="Lon_proteolytic"/>
</dbReference>
<evidence type="ECO:0000259" key="3">
    <source>
        <dbReference type="PROSITE" id="PS50106"/>
    </source>
</evidence>
<dbReference type="Gene3D" id="2.30.42.10">
    <property type="match status" value="1"/>
</dbReference>
<dbReference type="RefSeq" id="WP_133228209.1">
    <property type="nucleotide sequence ID" value="NZ_SMRT01000004.1"/>
</dbReference>
<organism evidence="5 6">
    <name type="scientific">Paenibacillus piri</name>
    <dbReference type="NCBI Taxonomy" id="2547395"/>
    <lineage>
        <taxon>Bacteria</taxon>
        <taxon>Bacillati</taxon>
        <taxon>Bacillota</taxon>
        <taxon>Bacilli</taxon>
        <taxon>Bacillales</taxon>
        <taxon>Paenibacillaceae</taxon>
        <taxon>Paenibacillus</taxon>
    </lineage>
</organism>
<feature type="transmembrane region" description="Helical" evidence="2">
    <location>
        <begin position="12"/>
        <end position="40"/>
    </location>
</feature>
<comment type="similarity">
    <text evidence="1">Belongs to the peptidase S16 family.</text>
</comment>
<dbReference type="SUPFAM" id="SSF54211">
    <property type="entry name" value="Ribosomal protein S5 domain 2-like"/>
    <property type="match status" value="1"/>
</dbReference>
<feature type="domain" description="PDZ" evidence="3">
    <location>
        <begin position="109"/>
        <end position="194"/>
    </location>
</feature>
<dbReference type="InterPro" id="IPR014721">
    <property type="entry name" value="Ribsml_uS5_D2-typ_fold_subgr"/>
</dbReference>
<protein>
    <recommendedName>
        <fullName evidence="1">endopeptidase La</fullName>
        <ecNumber evidence="1">3.4.21.53</ecNumber>
    </recommendedName>
</protein>
<dbReference type="Pfam" id="PF13180">
    <property type="entry name" value="PDZ_2"/>
    <property type="match status" value="1"/>
</dbReference>
<feature type="domain" description="Lon proteolytic" evidence="4">
    <location>
        <begin position="247"/>
        <end position="360"/>
    </location>
</feature>
<accession>A0A4R5KR55</accession>
<dbReference type="Proteomes" id="UP000295636">
    <property type="component" value="Unassembled WGS sequence"/>
</dbReference>
<dbReference type="OrthoDB" id="2356897at2"/>
<dbReference type="InterPro" id="IPR020568">
    <property type="entry name" value="Ribosomal_Su5_D2-typ_SF"/>
</dbReference>
<dbReference type="GO" id="GO:0005524">
    <property type="term" value="F:ATP binding"/>
    <property type="evidence" value="ECO:0007669"/>
    <property type="project" value="InterPro"/>
</dbReference>
<dbReference type="Pfam" id="PF05362">
    <property type="entry name" value="Lon_C"/>
    <property type="match status" value="1"/>
</dbReference>
<comment type="catalytic activity">
    <reaction evidence="1">
        <text>Hydrolysis of proteins in presence of ATP.</text>
        <dbReference type="EC" id="3.4.21.53"/>
    </reaction>
</comment>
<dbReference type="GO" id="GO:0030163">
    <property type="term" value="P:protein catabolic process"/>
    <property type="evidence" value="ECO:0007669"/>
    <property type="project" value="InterPro"/>
</dbReference>
<proteinExistence type="inferred from homology"/>
<evidence type="ECO:0000256" key="1">
    <source>
        <dbReference type="PROSITE-ProRule" id="PRU01122"/>
    </source>
</evidence>
<dbReference type="SMART" id="SM00228">
    <property type="entry name" value="PDZ"/>
    <property type="match status" value="1"/>
</dbReference>
<dbReference type="NCBIfam" id="NF041438">
    <property type="entry name" value="SepM_fam_S16"/>
    <property type="match status" value="1"/>
</dbReference>
<dbReference type="EMBL" id="SMRT01000004">
    <property type="protein sequence ID" value="TDF98269.1"/>
    <property type="molecule type" value="Genomic_DNA"/>
</dbReference>
<dbReference type="Gene3D" id="3.30.230.10">
    <property type="match status" value="1"/>
</dbReference>
<feature type="active site" evidence="1">
    <location>
        <position position="254"/>
    </location>
</feature>
<dbReference type="GO" id="GO:0004176">
    <property type="term" value="F:ATP-dependent peptidase activity"/>
    <property type="evidence" value="ECO:0007669"/>
    <property type="project" value="UniProtKB-UniRule"/>
</dbReference>
<dbReference type="SUPFAM" id="SSF50156">
    <property type="entry name" value="PDZ domain-like"/>
    <property type="match status" value="1"/>
</dbReference>
<keyword evidence="2" id="KW-0812">Transmembrane</keyword>
<dbReference type="EC" id="3.4.21.53" evidence="1"/>
<keyword evidence="1" id="KW-0720">Serine protease</keyword>
<evidence type="ECO:0000313" key="6">
    <source>
        <dbReference type="Proteomes" id="UP000295636"/>
    </source>
</evidence>
<dbReference type="AlphaFoldDB" id="A0A4R5KR55"/>
<evidence type="ECO:0000259" key="4">
    <source>
        <dbReference type="PROSITE" id="PS51786"/>
    </source>
</evidence>